<reference evidence="2 3" key="1">
    <citation type="submission" date="2018-06" db="EMBL/GenBank/DDBJ databases">
        <authorList>
            <consortium name="Pathogen Informatics"/>
            <person name="Doyle S."/>
        </authorList>
    </citation>
    <scope>NUCLEOTIDE SEQUENCE [LARGE SCALE GENOMIC DNA]</scope>
    <source>
        <strain evidence="2 3">NCTC11661</strain>
    </source>
</reference>
<dbReference type="RefSeq" id="WP_002689230.1">
    <property type="nucleotide sequence ID" value="NZ_UFTJ01000002.1"/>
</dbReference>
<evidence type="ECO:0000256" key="1">
    <source>
        <dbReference type="SAM" id="Phobius"/>
    </source>
</evidence>
<sequence>MSFGAYDVERRTRKDSFYAQVDTIIDWKLISIIQLVEMLCFEYALIKNKIKLKKAKKRLILIKIARKKMGKTHKKTSFF</sequence>
<evidence type="ECO:0000313" key="3">
    <source>
        <dbReference type="Proteomes" id="UP000255515"/>
    </source>
</evidence>
<keyword evidence="1" id="KW-0472">Membrane</keyword>
<name>A0A376C027_9FLAO</name>
<accession>A0A376C027</accession>
<dbReference type="AlphaFoldDB" id="A0A376C027"/>
<feature type="transmembrane region" description="Helical" evidence="1">
    <location>
        <begin position="27"/>
        <end position="46"/>
    </location>
</feature>
<dbReference type="EMBL" id="UFTJ01000002">
    <property type="protein sequence ID" value="SSZ55538.1"/>
    <property type="molecule type" value="Genomic_DNA"/>
</dbReference>
<evidence type="ECO:0000313" key="2">
    <source>
        <dbReference type="EMBL" id="SSZ55538.1"/>
    </source>
</evidence>
<organism evidence="2 3">
    <name type="scientific">Bergeyella zoohelcum</name>
    <dbReference type="NCBI Taxonomy" id="1015"/>
    <lineage>
        <taxon>Bacteria</taxon>
        <taxon>Pseudomonadati</taxon>
        <taxon>Bacteroidota</taxon>
        <taxon>Flavobacteriia</taxon>
        <taxon>Flavobacteriales</taxon>
        <taxon>Weeksellaceae</taxon>
        <taxon>Bergeyella</taxon>
    </lineage>
</organism>
<proteinExistence type="predicted"/>
<keyword evidence="1" id="KW-0812">Transmembrane</keyword>
<keyword evidence="1" id="KW-1133">Transmembrane helix</keyword>
<dbReference type="Proteomes" id="UP000255515">
    <property type="component" value="Unassembled WGS sequence"/>
</dbReference>
<gene>
    <name evidence="2" type="ORF">NCTC11661_00920</name>
</gene>
<protein>
    <submittedName>
        <fullName evidence="2">Uncharacterized protein</fullName>
    </submittedName>
</protein>